<evidence type="ECO:0000313" key="3">
    <source>
        <dbReference type="Proteomes" id="UP000257109"/>
    </source>
</evidence>
<keyword evidence="1" id="KW-0812">Transmembrane</keyword>
<accession>A0A371HVI0</accession>
<evidence type="ECO:0000313" key="2">
    <source>
        <dbReference type="EMBL" id="RDY06788.1"/>
    </source>
</evidence>
<protein>
    <submittedName>
        <fullName evidence="2">Ribonuclease H protein</fullName>
    </submittedName>
</protein>
<keyword evidence="3" id="KW-1185">Reference proteome</keyword>
<dbReference type="EMBL" id="QJKJ01001612">
    <property type="protein sequence ID" value="RDY06788.1"/>
    <property type="molecule type" value="Genomic_DNA"/>
</dbReference>
<dbReference type="AlphaFoldDB" id="A0A371HVI0"/>
<sequence>TNDLGKYFEVFILYKRVNKDTYQFIVDKVVTRVTLTKSILQALSIYVIQSTMLSKFIYIINRKCKNFIWGYTNEFRKIHMISWNSICSPKSHGGLGLKKISTINQAFMVKLG</sequence>
<organism evidence="2 3">
    <name type="scientific">Mucuna pruriens</name>
    <name type="common">Velvet bean</name>
    <name type="synonym">Dolichos pruriens</name>
    <dbReference type="NCBI Taxonomy" id="157652"/>
    <lineage>
        <taxon>Eukaryota</taxon>
        <taxon>Viridiplantae</taxon>
        <taxon>Streptophyta</taxon>
        <taxon>Embryophyta</taxon>
        <taxon>Tracheophyta</taxon>
        <taxon>Spermatophyta</taxon>
        <taxon>Magnoliopsida</taxon>
        <taxon>eudicotyledons</taxon>
        <taxon>Gunneridae</taxon>
        <taxon>Pentapetalae</taxon>
        <taxon>rosids</taxon>
        <taxon>fabids</taxon>
        <taxon>Fabales</taxon>
        <taxon>Fabaceae</taxon>
        <taxon>Papilionoideae</taxon>
        <taxon>50 kb inversion clade</taxon>
        <taxon>NPAAA clade</taxon>
        <taxon>indigoferoid/millettioid clade</taxon>
        <taxon>Phaseoleae</taxon>
        <taxon>Mucuna</taxon>
    </lineage>
</organism>
<dbReference type="PANTHER" id="PTHR33116:SF78">
    <property type="entry name" value="OS12G0587133 PROTEIN"/>
    <property type="match status" value="1"/>
</dbReference>
<proteinExistence type="predicted"/>
<comment type="caution">
    <text evidence="2">The sequence shown here is derived from an EMBL/GenBank/DDBJ whole genome shotgun (WGS) entry which is preliminary data.</text>
</comment>
<feature type="transmembrane region" description="Helical" evidence="1">
    <location>
        <begin position="39"/>
        <end position="60"/>
    </location>
</feature>
<feature type="non-terminal residue" evidence="2">
    <location>
        <position position="1"/>
    </location>
</feature>
<reference evidence="2" key="1">
    <citation type="submission" date="2018-05" db="EMBL/GenBank/DDBJ databases">
        <title>Draft genome of Mucuna pruriens seed.</title>
        <authorList>
            <person name="Nnadi N.E."/>
            <person name="Vos R."/>
            <person name="Hasami M.H."/>
            <person name="Devisetty U.K."/>
            <person name="Aguiy J.C."/>
        </authorList>
    </citation>
    <scope>NUCLEOTIDE SEQUENCE [LARGE SCALE GENOMIC DNA]</scope>
    <source>
        <strain evidence="2">JCA_2017</strain>
    </source>
</reference>
<dbReference type="STRING" id="157652.A0A371HVI0"/>
<keyword evidence="1" id="KW-0472">Membrane</keyword>
<name>A0A371HVI0_MUCPR</name>
<dbReference type="PANTHER" id="PTHR33116">
    <property type="entry name" value="REVERSE TRANSCRIPTASE ZINC-BINDING DOMAIN-CONTAINING PROTEIN-RELATED-RELATED"/>
    <property type="match status" value="1"/>
</dbReference>
<dbReference type="Proteomes" id="UP000257109">
    <property type="component" value="Unassembled WGS sequence"/>
</dbReference>
<keyword evidence="1" id="KW-1133">Transmembrane helix</keyword>
<dbReference type="OrthoDB" id="1434716at2759"/>
<gene>
    <name evidence="2" type="ORF">CR513_09181</name>
</gene>
<evidence type="ECO:0000256" key="1">
    <source>
        <dbReference type="SAM" id="Phobius"/>
    </source>
</evidence>